<dbReference type="GO" id="GO:1904491">
    <property type="term" value="P:protein localization to ciliary transition zone"/>
    <property type="evidence" value="ECO:0007669"/>
    <property type="project" value="TreeGrafter"/>
</dbReference>
<dbReference type="InterPro" id="IPR000008">
    <property type="entry name" value="C2_dom"/>
</dbReference>
<evidence type="ECO:0000256" key="1">
    <source>
        <dbReference type="SAM" id="MobiDB-lite"/>
    </source>
</evidence>
<dbReference type="Proteomes" id="UP000324091">
    <property type="component" value="Chromosome 11"/>
</dbReference>
<dbReference type="EMBL" id="RHFK02000003">
    <property type="protein sequence ID" value="TWW78024.1"/>
    <property type="molecule type" value="Genomic_DNA"/>
</dbReference>
<evidence type="ECO:0000259" key="2">
    <source>
        <dbReference type="SMART" id="SM00239"/>
    </source>
</evidence>
<dbReference type="Pfam" id="PF24652">
    <property type="entry name" value="CEP76_C"/>
    <property type="match status" value="1"/>
</dbReference>
<proteinExistence type="predicted"/>
<dbReference type="SUPFAM" id="SSF49562">
    <property type="entry name" value="C2 domain (Calcium/lipid-binding domain, CaLB)"/>
    <property type="match status" value="1"/>
</dbReference>
<evidence type="ECO:0000313" key="4">
    <source>
        <dbReference type="Proteomes" id="UP000324091"/>
    </source>
</evidence>
<dbReference type="InterPro" id="IPR035892">
    <property type="entry name" value="C2_domain_sf"/>
</dbReference>
<dbReference type="AlphaFoldDB" id="A0A5C6PE09"/>
<gene>
    <name evidence="3" type="ORF">D4764_11G0001450</name>
</gene>
<dbReference type="InterPro" id="IPR056288">
    <property type="entry name" value="CEP76_C"/>
</dbReference>
<reference evidence="3 4" key="1">
    <citation type="submission" date="2019-04" db="EMBL/GenBank/DDBJ databases">
        <title>Chromosome genome assembly for Takifugu flavidus.</title>
        <authorList>
            <person name="Xiao S."/>
        </authorList>
    </citation>
    <scope>NUCLEOTIDE SEQUENCE [LARGE SCALE GENOMIC DNA]</scope>
    <source>
        <strain evidence="3">HTHZ2018</strain>
        <tissue evidence="3">Muscle</tissue>
    </source>
</reference>
<dbReference type="GO" id="GO:1905515">
    <property type="term" value="P:non-motile cilium assembly"/>
    <property type="evidence" value="ECO:0007669"/>
    <property type="project" value="TreeGrafter"/>
</dbReference>
<dbReference type="InterPro" id="IPR028928">
    <property type="entry name" value="CC2D2AN-C2"/>
</dbReference>
<evidence type="ECO:0000313" key="3">
    <source>
        <dbReference type="EMBL" id="TWW78024.1"/>
    </source>
</evidence>
<dbReference type="InterPro" id="IPR052434">
    <property type="entry name" value="Tectonic-like_complex_comp"/>
</dbReference>
<dbReference type="Pfam" id="PF00168">
    <property type="entry name" value="C2"/>
    <property type="match status" value="1"/>
</dbReference>
<accession>A0A5C6PE09</accession>
<dbReference type="Pfam" id="PF24656">
    <property type="entry name" value="CEPT76_peptidase"/>
    <property type="match status" value="1"/>
</dbReference>
<dbReference type="Pfam" id="PF15625">
    <property type="entry name" value="CC2D2AN-C2"/>
    <property type="match status" value="1"/>
</dbReference>
<dbReference type="SMART" id="SM00239">
    <property type="entry name" value="C2"/>
    <property type="match status" value="1"/>
</dbReference>
<dbReference type="PANTHER" id="PTHR20837">
    <property type="entry name" value="CENTROSOMAL PROTEIN-RELATED"/>
    <property type="match status" value="1"/>
</dbReference>
<dbReference type="PANTHER" id="PTHR20837:SF7">
    <property type="entry name" value="COILED-COIL AND C2 DOMAIN-CONTAINING PROTEIN 2A"/>
    <property type="match status" value="1"/>
</dbReference>
<feature type="domain" description="C2" evidence="2">
    <location>
        <begin position="657"/>
        <end position="795"/>
    </location>
</feature>
<organism evidence="3 4">
    <name type="scientific">Takifugu flavidus</name>
    <name type="common">sansaifugu</name>
    <dbReference type="NCBI Taxonomy" id="433684"/>
    <lineage>
        <taxon>Eukaryota</taxon>
        <taxon>Metazoa</taxon>
        <taxon>Chordata</taxon>
        <taxon>Craniata</taxon>
        <taxon>Vertebrata</taxon>
        <taxon>Euteleostomi</taxon>
        <taxon>Actinopterygii</taxon>
        <taxon>Neopterygii</taxon>
        <taxon>Teleostei</taxon>
        <taxon>Neoteleostei</taxon>
        <taxon>Acanthomorphata</taxon>
        <taxon>Eupercaria</taxon>
        <taxon>Tetraodontiformes</taxon>
        <taxon>Tetradontoidea</taxon>
        <taxon>Tetraodontidae</taxon>
        <taxon>Takifugu</taxon>
    </lineage>
</organism>
<dbReference type="Gene3D" id="2.60.40.150">
    <property type="entry name" value="C2 domain"/>
    <property type="match status" value="1"/>
</dbReference>
<dbReference type="InterPro" id="IPR056290">
    <property type="entry name" value="CEPT76/DRC7_peptidase-like_dom"/>
</dbReference>
<keyword evidence="4" id="KW-1185">Reference proteome</keyword>
<feature type="region of interest" description="Disordered" evidence="1">
    <location>
        <begin position="219"/>
        <end position="265"/>
    </location>
</feature>
<dbReference type="GO" id="GO:0035869">
    <property type="term" value="C:ciliary transition zone"/>
    <property type="evidence" value="ECO:0007669"/>
    <property type="project" value="TreeGrafter"/>
</dbReference>
<comment type="caution">
    <text evidence="3">The sequence shown here is derived from an EMBL/GenBank/DDBJ whole genome shotgun (WGS) entry which is preliminary data.</text>
</comment>
<name>A0A5C6PE09_9TELE</name>
<sequence>METDLDTELQPVYRKAVNPTSTGPYLPGAEELKGDFQLDIDVSGLEFSHHPLFSREHVLGARLTQLYDLYLSRQHNNLTGHLTDKLKGLRKAMQDMLGSQGVTEAKQQRISDYTLEIRNTRQLRDSEQEKDRTLLQDIVEVWKEIKALRRSQKYTSTTYKLCYRRENVDREKDEQEYEEEIMSEVLDLELELEEEYRRKLLTYKLQLQEWNAWRNKQESEEKVSKKKVQPKGSNKQEHDDQEYGQSEETLEKAPPKPEPPEKLPLESIEKQIRAKASRICRKPGEAILIPVLYTSGNITPTELCPPAEENRRNEVAKLSFFIRVLYNNKEVSQTEKHFLSSNFKLHFGKIFNLKILNFPQSINLQVFEGTGLSHTLLDQVFIPVPQPSVLTGQVPLKKLEFSSNQRAIFESSSQISPTSGKLSCCASWGVSEDGLPLAPPVARKPGGTHNYRDAVSHGRRSGLYTMNNLEQAAHCQLDPNDPVNTSIIQLLKVDREVINPENLQLEHLQEDFNFANDEELEGSKRFQMLQLRNQGVAGFQNYKFIPALENEVTREMCQELDEGLKEGEIIDTNQYLDADQALAAKHLLKMRKLVSDRFSCAKYYCGPADMGITEMRPKTEILMVNLLKLTKPRRQLKPERRERTKITTQNLSDGDVKVLVNVIRGYNIPVRWPQSSQRSFEDRELFLTQVQVRPFVEVSFQHTVLQTSTAEGRNPSWNQQLQLPVKAPYGSYSASSLQSVRDEVFINIFDEIVYNTEVTDRQTGKTVRTQVEKRWLGFVKFPFSTIYSQSRIDGTFKVNTPAVLLGYSKEENQNRNGISYAWFSSQIQEPYITLFITIEPMLVPAKFIRETVDSEEDESLLQASKEFEKEASVLCPERLCITNVINLNGSEVFITRYIQPLNPPIYLLDGLSSNSQDAMVARYVSLIPSLSDRGLFSASCELWSTCDQFLTHLAGDKADHAVLLCNYFLYIKKRAWLIIGSAIPEGQTAYVLTHEESRYLIWNPRSGQSYTQYDAFCPLQTVGSLVNGLLGKQLQRLVYQPPDKEAAVELQRRIEKTVRDKFMEWRPHQPTHWNRYCISVLRQFLPKLELSERECMAERHCHKLQKLLGDTRISGFPLHQPFSDMEHIIKAVQSTGVHNIQEPNVEFALAVYVHPYPNSILSVWVYLASLVRT</sequence>
<feature type="compositionally biased region" description="Basic and acidic residues" evidence="1">
    <location>
        <begin position="249"/>
        <end position="265"/>
    </location>
</feature>
<protein>
    <submittedName>
        <fullName evidence="3">Coiled-coil and C2 domain-containing protein 2A</fullName>
    </submittedName>
</protein>